<dbReference type="AlphaFoldDB" id="A0A6V8K751"/>
<dbReference type="InterPro" id="IPR001919">
    <property type="entry name" value="CBD2"/>
</dbReference>
<organism evidence="3 4">
    <name type="scientific">Phytohabitans houttuyneae</name>
    <dbReference type="NCBI Taxonomy" id="1076126"/>
    <lineage>
        <taxon>Bacteria</taxon>
        <taxon>Bacillati</taxon>
        <taxon>Actinomycetota</taxon>
        <taxon>Actinomycetes</taxon>
        <taxon>Micromonosporales</taxon>
        <taxon>Micromonosporaceae</taxon>
    </lineage>
</organism>
<dbReference type="Pfam" id="PF00553">
    <property type="entry name" value="CBM_2"/>
    <property type="match status" value="1"/>
</dbReference>
<dbReference type="InterPro" id="IPR008965">
    <property type="entry name" value="CBM2/CBM3_carb-bd_dom_sf"/>
</dbReference>
<reference evidence="3 4" key="1">
    <citation type="submission" date="2020-03" db="EMBL/GenBank/DDBJ databases">
        <title>Whole genome shotgun sequence of Phytohabitans houttuyneae NBRC 108639.</title>
        <authorList>
            <person name="Komaki H."/>
            <person name="Tamura T."/>
        </authorList>
    </citation>
    <scope>NUCLEOTIDE SEQUENCE [LARGE SCALE GENOMIC DNA]</scope>
    <source>
        <strain evidence="3 4">NBRC 108639</strain>
    </source>
</reference>
<protein>
    <recommendedName>
        <fullName evidence="2">CBM2 domain-containing protein</fullName>
    </recommendedName>
</protein>
<dbReference type="GO" id="GO:0004553">
    <property type="term" value="F:hydrolase activity, hydrolyzing O-glycosyl compounds"/>
    <property type="evidence" value="ECO:0007669"/>
    <property type="project" value="InterPro"/>
</dbReference>
<feature type="domain" description="CBM2" evidence="2">
    <location>
        <begin position="30"/>
        <end position="139"/>
    </location>
</feature>
<reference evidence="3 4" key="2">
    <citation type="submission" date="2020-03" db="EMBL/GenBank/DDBJ databases">
        <authorList>
            <person name="Ichikawa N."/>
            <person name="Kimura A."/>
            <person name="Kitahashi Y."/>
            <person name="Uohara A."/>
        </authorList>
    </citation>
    <scope>NUCLEOTIDE SEQUENCE [LARGE SCALE GENOMIC DNA]</scope>
    <source>
        <strain evidence="3 4">NBRC 108639</strain>
    </source>
</reference>
<gene>
    <name evidence="3" type="ORF">Phou_023180</name>
</gene>
<accession>A0A6V8K751</accession>
<dbReference type="PROSITE" id="PS51173">
    <property type="entry name" value="CBM2"/>
    <property type="match status" value="1"/>
</dbReference>
<proteinExistence type="predicted"/>
<comment type="caution">
    <text evidence="3">The sequence shown here is derived from an EMBL/GenBank/DDBJ whole genome shotgun (WGS) entry which is preliminary data.</text>
</comment>
<dbReference type="InterPro" id="IPR012291">
    <property type="entry name" value="CBM2_carb-bd_dom_sf"/>
</dbReference>
<evidence type="ECO:0000256" key="1">
    <source>
        <dbReference type="SAM" id="SignalP"/>
    </source>
</evidence>
<feature type="chain" id="PRO_5038383798" description="CBM2 domain-containing protein" evidence="1">
    <location>
        <begin position="22"/>
        <end position="142"/>
    </location>
</feature>
<name>A0A6V8K751_9ACTN</name>
<dbReference type="GO" id="GO:0005975">
    <property type="term" value="P:carbohydrate metabolic process"/>
    <property type="evidence" value="ECO:0007669"/>
    <property type="project" value="InterPro"/>
</dbReference>
<evidence type="ECO:0000313" key="3">
    <source>
        <dbReference type="EMBL" id="GFJ78138.1"/>
    </source>
</evidence>
<dbReference type="SMART" id="SM00637">
    <property type="entry name" value="CBD_II"/>
    <property type="match status" value="1"/>
</dbReference>
<dbReference type="SUPFAM" id="SSF49384">
    <property type="entry name" value="Carbohydrate-binding domain"/>
    <property type="match status" value="1"/>
</dbReference>
<dbReference type="EMBL" id="BLPF01000001">
    <property type="protein sequence ID" value="GFJ78138.1"/>
    <property type="molecule type" value="Genomic_DNA"/>
</dbReference>
<evidence type="ECO:0000259" key="2">
    <source>
        <dbReference type="PROSITE" id="PS51173"/>
    </source>
</evidence>
<dbReference type="GO" id="GO:0030247">
    <property type="term" value="F:polysaccharide binding"/>
    <property type="evidence" value="ECO:0007669"/>
    <property type="project" value="UniProtKB-UniRule"/>
</dbReference>
<feature type="signal peptide" evidence="1">
    <location>
        <begin position="1"/>
        <end position="21"/>
    </location>
</feature>
<sequence length="142" mass="14783">MRYHTRLLAGLIGLLAAFVMAAPAAAAASAPAAAPAQAAAIPPAQYCDIRISVPAHWNNGYIVDIYIKNISNVPVTWSASVVIPPPGYIIQAWNVTVTVSGSTVWLRPWNPILQPGQAVNFGYVGSGPLVLPQVTCQPAAGA</sequence>
<dbReference type="Proteomes" id="UP000482800">
    <property type="component" value="Unassembled WGS sequence"/>
</dbReference>
<dbReference type="Gene3D" id="2.60.40.290">
    <property type="match status" value="1"/>
</dbReference>
<keyword evidence="4" id="KW-1185">Reference proteome</keyword>
<evidence type="ECO:0000313" key="4">
    <source>
        <dbReference type="Proteomes" id="UP000482800"/>
    </source>
</evidence>
<dbReference type="RefSeq" id="WP_173055959.1">
    <property type="nucleotide sequence ID" value="NZ_BAABGO010000006.1"/>
</dbReference>
<keyword evidence="1" id="KW-0732">Signal</keyword>